<accession>A0A5S4YXF7</accession>
<dbReference type="InterPro" id="IPR005950">
    <property type="entry name" value="ModA"/>
</dbReference>
<comment type="caution">
    <text evidence="4">The sequence shown here is derived from an EMBL/GenBank/DDBJ whole genome shotgun (WGS) entry which is preliminary data.</text>
</comment>
<proteinExistence type="inferred from homology"/>
<evidence type="ECO:0000313" key="5">
    <source>
        <dbReference type="Proteomes" id="UP000324797"/>
    </source>
</evidence>
<dbReference type="InterPro" id="IPR050682">
    <property type="entry name" value="ModA/WtpA"/>
</dbReference>
<sequence length="266" mass="27565">MMYGHARNLGKQPHREDVMKAPFIIAVAASLVLPNLCQASEIKVLASVAMKDAYLELIPEFEQATGHKVSAAWSSTPDVQKRIAAGEAADLIILGDSGTEELIRQGKLAAGSRVNFAKSSIGVAVRAGAPAPDISSADAVKRSVLAAKSVAYSAGASGIYLVSMFQNLGISDQVKSKTATVKPGEPVGEVVARGEAEIGFHQLSELIPVKGIQIVGPLPSEIQNITVYSGGVHSATKEADAAIALVKFLTGPAAAPIIKKHGLQPG</sequence>
<dbReference type="NCBIfam" id="TIGR01256">
    <property type="entry name" value="modA"/>
    <property type="match status" value="1"/>
</dbReference>
<keyword evidence="3" id="KW-0732">Signal</keyword>
<evidence type="ECO:0000256" key="1">
    <source>
        <dbReference type="ARBA" id="ARBA00009175"/>
    </source>
</evidence>
<gene>
    <name evidence="4" type="primary">modA</name>
    <name evidence="4" type="ORF">FXV83_05415</name>
</gene>
<dbReference type="PANTHER" id="PTHR30632">
    <property type="entry name" value="MOLYBDATE-BINDING PERIPLASMIC PROTEIN"/>
    <property type="match status" value="1"/>
</dbReference>
<dbReference type="Proteomes" id="UP000324797">
    <property type="component" value="Unassembled WGS sequence"/>
</dbReference>
<organism evidence="4 5">
    <name type="scientific">Bradyrhizobium hipponense</name>
    <dbReference type="NCBI Taxonomy" id="2605638"/>
    <lineage>
        <taxon>Bacteria</taxon>
        <taxon>Pseudomonadati</taxon>
        <taxon>Pseudomonadota</taxon>
        <taxon>Alphaproteobacteria</taxon>
        <taxon>Hyphomicrobiales</taxon>
        <taxon>Nitrobacteraceae</taxon>
        <taxon>Bradyrhizobium</taxon>
    </lineage>
</organism>
<dbReference type="GO" id="GO:0030973">
    <property type="term" value="F:molybdate ion binding"/>
    <property type="evidence" value="ECO:0007669"/>
    <property type="project" value="TreeGrafter"/>
</dbReference>
<keyword evidence="2" id="KW-0479">Metal-binding</keyword>
<dbReference type="AlphaFoldDB" id="A0A5S4YXF7"/>
<dbReference type="SUPFAM" id="SSF53850">
    <property type="entry name" value="Periplasmic binding protein-like II"/>
    <property type="match status" value="1"/>
</dbReference>
<keyword evidence="5" id="KW-1185">Reference proteome</keyword>
<name>A0A5S4YXF7_9BRAD</name>
<dbReference type="Gene3D" id="3.40.190.10">
    <property type="entry name" value="Periplasmic binding protein-like II"/>
    <property type="match status" value="2"/>
</dbReference>
<dbReference type="Pfam" id="PF13531">
    <property type="entry name" value="SBP_bac_11"/>
    <property type="match status" value="1"/>
</dbReference>
<comment type="similarity">
    <text evidence="1">Belongs to the bacterial solute-binding protein ModA family.</text>
</comment>
<dbReference type="EMBL" id="VSTH01000018">
    <property type="protein sequence ID" value="TYO67419.1"/>
    <property type="molecule type" value="Genomic_DNA"/>
</dbReference>
<evidence type="ECO:0000313" key="4">
    <source>
        <dbReference type="EMBL" id="TYO67419.1"/>
    </source>
</evidence>
<protein>
    <submittedName>
        <fullName evidence="4">Molybdate ABC transporter substrate-binding protein</fullName>
    </submittedName>
</protein>
<reference evidence="4 5" key="1">
    <citation type="submission" date="2019-08" db="EMBL/GenBank/DDBJ databases">
        <title>Bradyrhizobium hipponensis sp. nov., a rhizobium isolated from a Lupinus angustifolius root nodule in Tunisia.</title>
        <authorList>
            <person name="Off K."/>
            <person name="Rejili M."/>
            <person name="Mars M."/>
            <person name="Brachmann A."/>
            <person name="Marin M."/>
        </authorList>
    </citation>
    <scope>NUCLEOTIDE SEQUENCE [LARGE SCALE GENOMIC DNA]</scope>
    <source>
        <strain evidence="5">aSej3</strain>
    </source>
</reference>
<evidence type="ECO:0000256" key="2">
    <source>
        <dbReference type="ARBA" id="ARBA00022723"/>
    </source>
</evidence>
<dbReference type="GO" id="GO:0015689">
    <property type="term" value="P:molybdate ion transport"/>
    <property type="evidence" value="ECO:0007669"/>
    <property type="project" value="InterPro"/>
</dbReference>
<dbReference type="PANTHER" id="PTHR30632:SF11">
    <property type="entry name" value="BLR4797 PROTEIN"/>
    <property type="match status" value="1"/>
</dbReference>
<dbReference type="GO" id="GO:0046872">
    <property type="term" value="F:metal ion binding"/>
    <property type="evidence" value="ECO:0007669"/>
    <property type="project" value="UniProtKB-KW"/>
</dbReference>
<evidence type="ECO:0000256" key="3">
    <source>
        <dbReference type="ARBA" id="ARBA00022729"/>
    </source>
</evidence>